<evidence type="ECO:0000256" key="3">
    <source>
        <dbReference type="ARBA" id="ARBA00044493"/>
    </source>
</evidence>
<dbReference type="Gene3D" id="1.25.40.10">
    <property type="entry name" value="Tetratricopeptide repeat domain"/>
    <property type="match status" value="2"/>
</dbReference>
<evidence type="ECO:0000256" key="6">
    <source>
        <dbReference type="SAM" id="MobiDB-lite"/>
    </source>
</evidence>
<evidence type="ECO:0000256" key="1">
    <source>
        <dbReference type="ARBA" id="ARBA00006192"/>
    </source>
</evidence>
<name>A0AAV9GMA4_9PEZI</name>
<dbReference type="EMBL" id="MU865939">
    <property type="protein sequence ID" value="KAK4449097.1"/>
    <property type="molecule type" value="Genomic_DNA"/>
</dbReference>
<feature type="region of interest" description="Disordered" evidence="6">
    <location>
        <begin position="178"/>
        <end position="201"/>
    </location>
</feature>
<accession>A0AAV9GMA4</accession>
<evidence type="ECO:0000256" key="5">
    <source>
        <dbReference type="PROSITE-ProRule" id="PRU00708"/>
    </source>
</evidence>
<dbReference type="Pfam" id="PF13812">
    <property type="entry name" value="PPR_3"/>
    <property type="match status" value="1"/>
</dbReference>
<dbReference type="PANTHER" id="PTHR47936">
    <property type="entry name" value="PPR_LONG DOMAIN-CONTAINING PROTEIN"/>
    <property type="match status" value="1"/>
</dbReference>
<feature type="region of interest" description="Disordered" evidence="6">
    <location>
        <begin position="953"/>
        <end position="982"/>
    </location>
</feature>
<organism evidence="7 8">
    <name type="scientific">Podospora aff. communis PSN243</name>
    <dbReference type="NCBI Taxonomy" id="3040156"/>
    <lineage>
        <taxon>Eukaryota</taxon>
        <taxon>Fungi</taxon>
        <taxon>Dikarya</taxon>
        <taxon>Ascomycota</taxon>
        <taxon>Pezizomycotina</taxon>
        <taxon>Sordariomycetes</taxon>
        <taxon>Sordariomycetidae</taxon>
        <taxon>Sordariales</taxon>
        <taxon>Podosporaceae</taxon>
        <taxon>Podospora</taxon>
    </lineage>
</organism>
<dbReference type="PROSITE" id="PS51375">
    <property type="entry name" value="PPR"/>
    <property type="match status" value="2"/>
</dbReference>
<dbReference type="GO" id="GO:0031930">
    <property type="term" value="P:mitochondria-nucleus signaling pathway"/>
    <property type="evidence" value="ECO:0007669"/>
    <property type="project" value="TreeGrafter"/>
</dbReference>
<dbReference type="AlphaFoldDB" id="A0AAV9GMA4"/>
<evidence type="ECO:0008006" key="9">
    <source>
        <dbReference type="Google" id="ProtNLM"/>
    </source>
</evidence>
<sequence>MQRAGTVRRPCLAALLQQEAALRLPLQAIRHFTSKKAKANAKSTETNATASFRKILLTPETTKQQNNSRPVFSRPVRLGNTELQQKLIKKKAKQQKTAGHVSPQRVQIPEDGWVPQDEAFQSQWGEFEMLVGKSPEPDAAQRRAEQLWADEDAEFDAGEDFEIADLEALDALMYPKEELPQSEESSAAGPTSQKQPKLAMKDRVKQYRRLRQEMEPDQLARAGQRFRIWKRSFGDAWKRQLLNHSLSKNTSRPFKSKDADSEQPQTGKRRALDSGEKHLLALLKQKTVPEMRAKWRAHDLERRTESWPHVMADALRLAPDRAHEILEATFEEAVVPFYAARDVASFCAKRYHLLVRGKAKEADEYGRGLLSAVMCILQESRAGYVEFTQHTLYTITKASDAEALLVLYIALRDYQHYIDPLTKLHFVSGIAKVTMYKKHAVEIFRDIEQEDLDDAFRLDSVPVMAACTTMLAFPEEDAKNPELSETRAYILEELVALGIKPNLITFTAIARNLCLAHDLENALQVFRLVKEHGITPDLHLYSVLINGCKYTGNFRVMGELVRSLAQEYKCDDPVIWNDVIHAVHYIYSVNIEHGPRVGPWAIRVTPAFQPMLQVYAKFFDLEPLQRLLPMHELRRFLSDAQDPKLAAITQGPWRAKVEGLLKVVEELEPMSLQPTTETLVIMLSGFLRSHSSVYPVVSFYAAFRRMIEYGDELATDIVQKTTAVHDNVIRYLGRWPGMLRVALDVVNDMLSAQTSTDDSSQPPKGQHPAPSIYTWSILLHALMHNKQLDQGERLLAAMRERGIEPTRVTWNTLIAGYARAQSPEDTVRAMLRAEDAGWEKDGFTLRAFRHLVHQEDALGLLEETLERRAKTLFEVSEDPTDDFKHLQQAVDDMKASYDHPVVMSDKSGLPMRNPFPSLQELRSKQWDSHHSQDKHYSLVIGQGVDQKDFDRSHAHQSFSGEKPTLGYRRTKPQATTTPWNEWDKPLRRGDNIAFRRFDPKTLRFRRITSPDDLQEEDDFNEEEKADIFEEIFEKAYEKRNTQLEMGDDEWYNQWADEYGRLEDNPDYPREDVVNLLARQLYNKLFEK</sequence>
<dbReference type="Pfam" id="PF13041">
    <property type="entry name" value="PPR_2"/>
    <property type="match status" value="1"/>
</dbReference>
<evidence type="ECO:0000256" key="4">
    <source>
        <dbReference type="ARBA" id="ARBA00044511"/>
    </source>
</evidence>
<reference evidence="7" key="2">
    <citation type="submission" date="2023-05" db="EMBL/GenBank/DDBJ databases">
        <authorList>
            <consortium name="Lawrence Berkeley National Laboratory"/>
            <person name="Steindorff A."/>
            <person name="Hensen N."/>
            <person name="Bonometti L."/>
            <person name="Westerberg I."/>
            <person name="Brannstrom I.O."/>
            <person name="Guillou S."/>
            <person name="Cros-Aarteil S."/>
            <person name="Calhoun S."/>
            <person name="Haridas S."/>
            <person name="Kuo A."/>
            <person name="Mondo S."/>
            <person name="Pangilinan J."/>
            <person name="Riley R."/>
            <person name="Labutti K."/>
            <person name="Andreopoulos B."/>
            <person name="Lipzen A."/>
            <person name="Chen C."/>
            <person name="Yanf M."/>
            <person name="Daum C."/>
            <person name="Ng V."/>
            <person name="Clum A."/>
            <person name="Ohm R."/>
            <person name="Martin F."/>
            <person name="Silar P."/>
            <person name="Natvig D."/>
            <person name="Lalanne C."/>
            <person name="Gautier V."/>
            <person name="Ament-Velasquez S.L."/>
            <person name="Kruys A."/>
            <person name="Hutchinson M.I."/>
            <person name="Powell A.J."/>
            <person name="Barry K."/>
            <person name="Miller A.N."/>
            <person name="Grigoriev I.V."/>
            <person name="Debuchy R."/>
            <person name="Gladieux P."/>
            <person name="Thoren M.H."/>
            <person name="Johannesson H."/>
        </authorList>
    </citation>
    <scope>NUCLEOTIDE SEQUENCE</scope>
    <source>
        <strain evidence="7">PSN243</strain>
    </source>
</reference>
<keyword evidence="2" id="KW-0677">Repeat</keyword>
<comment type="similarity">
    <text evidence="1">Belongs to the CCM1 family.</text>
</comment>
<feature type="repeat" description="PPR" evidence="5">
    <location>
        <begin position="502"/>
        <end position="536"/>
    </location>
</feature>
<evidence type="ECO:0000313" key="7">
    <source>
        <dbReference type="EMBL" id="KAK4449097.1"/>
    </source>
</evidence>
<proteinExistence type="inferred from homology"/>
<comment type="caution">
    <text evidence="7">The sequence shown here is derived from an EMBL/GenBank/DDBJ whole genome shotgun (WGS) entry which is preliminary data.</text>
</comment>
<evidence type="ECO:0000313" key="8">
    <source>
        <dbReference type="Proteomes" id="UP001321760"/>
    </source>
</evidence>
<reference evidence="7" key="1">
    <citation type="journal article" date="2023" name="Mol. Phylogenet. Evol.">
        <title>Genome-scale phylogeny and comparative genomics of the fungal order Sordariales.</title>
        <authorList>
            <person name="Hensen N."/>
            <person name="Bonometti L."/>
            <person name="Westerberg I."/>
            <person name="Brannstrom I.O."/>
            <person name="Guillou S."/>
            <person name="Cros-Aarteil S."/>
            <person name="Calhoun S."/>
            <person name="Haridas S."/>
            <person name="Kuo A."/>
            <person name="Mondo S."/>
            <person name="Pangilinan J."/>
            <person name="Riley R."/>
            <person name="LaButti K."/>
            <person name="Andreopoulos B."/>
            <person name="Lipzen A."/>
            <person name="Chen C."/>
            <person name="Yan M."/>
            <person name="Daum C."/>
            <person name="Ng V."/>
            <person name="Clum A."/>
            <person name="Steindorff A."/>
            <person name="Ohm R.A."/>
            <person name="Martin F."/>
            <person name="Silar P."/>
            <person name="Natvig D.O."/>
            <person name="Lalanne C."/>
            <person name="Gautier V."/>
            <person name="Ament-Velasquez S.L."/>
            <person name="Kruys A."/>
            <person name="Hutchinson M.I."/>
            <person name="Powell A.J."/>
            <person name="Barry K."/>
            <person name="Miller A.N."/>
            <person name="Grigoriev I.V."/>
            <person name="Debuchy R."/>
            <person name="Gladieux P."/>
            <person name="Hiltunen Thoren M."/>
            <person name="Johannesson H."/>
        </authorList>
    </citation>
    <scope>NUCLEOTIDE SEQUENCE</scope>
    <source>
        <strain evidence="7">PSN243</strain>
    </source>
</reference>
<protein>
    <recommendedName>
        <fullName evidence="9">Pentatricopeptide repeat-containing protein</fullName>
    </recommendedName>
</protein>
<dbReference type="Proteomes" id="UP001321760">
    <property type="component" value="Unassembled WGS sequence"/>
</dbReference>
<gene>
    <name evidence="7" type="ORF">QBC34DRAFT_405895</name>
</gene>
<dbReference type="InterPro" id="IPR011990">
    <property type="entry name" value="TPR-like_helical_dom_sf"/>
</dbReference>
<dbReference type="InterPro" id="IPR002885">
    <property type="entry name" value="PPR_rpt"/>
</dbReference>
<dbReference type="NCBIfam" id="TIGR00756">
    <property type="entry name" value="PPR"/>
    <property type="match status" value="2"/>
</dbReference>
<feature type="region of interest" description="Disordered" evidence="6">
    <location>
        <begin position="248"/>
        <end position="274"/>
    </location>
</feature>
<keyword evidence="8" id="KW-1185">Reference proteome</keyword>
<feature type="repeat" description="PPR" evidence="5">
    <location>
        <begin position="771"/>
        <end position="805"/>
    </location>
</feature>
<comment type="subunit">
    <text evidence="4">Binds to mitochondrial small subunit 15S rRNA.</text>
</comment>
<feature type="compositionally biased region" description="Polar residues" evidence="6">
    <location>
        <begin position="182"/>
        <end position="195"/>
    </location>
</feature>
<comment type="function">
    <text evidence="3">Regulates mitochondrial small subunit maturation by controlling 15S rRNA 5'-end processing. Localizes to the 5' precursor of the 15S rRNA in a position that is subsequently occupied by mS47 in the mature yeast mtSSU. Uses structure and sequence-specific RNA recognition, binding to a single-stranded region of the precursor and specifically recognizing bases -6 to -1. The exchange of Ccm1 for mS47 is coupled to the irreversible removal of precursor rRNA that is accompanied by conformational changes of the mitoribosomal proteins uS5m and mS26. These conformational changes signal completion of 5'-end rRNA processing through protection of the mature 5'-end of the 15S rRNA and stabilization of mS47. The removal of the 5' precursor together with the dissociation of Ccm1 may be catalyzed by the 5'-3' exoribonuclease Pet127. Involved in the specific removal of group I introns in mitochondrial encoded transcripts.</text>
</comment>
<evidence type="ECO:0000256" key="2">
    <source>
        <dbReference type="ARBA" id="ARBA00022737"/>
    </source>
</evidence>
<dbReference type="PANTHER" id="PTHR47936:SF1">
    <property type="entry name" value="PENTATRICOPEPTIDE REPEAT-CONTAINING PROTEIN GUN1, CHLOROPLASTIC"/>
    <property type="match status" value="1"/>
</dbReference>